<reference evidence="4" key="1">
    <citation type="journal article" date="2014" name="Front. Microbiol.">
        <title>High frequency of phylogenetically diverse reductive dehalogenase-homologous genes in deep subseafloor sedimentary metagenomes.</title>
        <authorList>
            <person name="Kawai M."/>
            <person name="Futagami T."/>
            <person name="Toyoda A."/>
            <person name="Takaki Y."/>
            <person name="Nishi S."/>
            <person name="Hori S."/>
            <person name="Arai W."/>
            <person name="Tsubouchi T."/>
            <person name="Morono Y."/>
            <person name="Uchiyama I."/>
            <person name="Ito T."/>
            <person name="Fujiyama A."/>
            <person name="Inagaki F."/>
            <person name="Takami H."/>
        </authorList>
    </citation>
    <scope>NUCLEOTIDE SEQUENCE</scope>
    <source>
        <strain evidence="4">Expedition CK06-06</strain>
    </source>
</reference>
<dbReference type="Gene3D" id="3.20.20.480">
    <property type="entry name" value="Trimethylamine methyltransferase-like"/>
    <property type="match status" value="1"/>
</dbReference>
<dbReference type="Pfam" id="PF06253">
    <property type="entry name" value="MTTB"/>
    <property type="match status" value="1"/>
</dbReference>
<dbReference type="AlphaFoldDB" id="X1E5H5"/>
<comment type="similarity">
    <text evidence="1">Belongs to the trimethylamine methyltransferase family.</text>
</comment>
<evidence type="ECO:0000256" key="3">
    <source>
        <dbReference type="ARBA" id="ARBA00022679"/>
    </source>
</evidence>
<comment type="caution">
    <text evidence="4">The sequence shown here is derived from an EMBL/GenBank/DDBJ whole genome shotgun (WGS) entry which is preliminary data.</text>
</comment>
<dbReference type="GO" id="GO:0008168">
    <property type="term" value="F:methyltransferase activity"/>
    <property type="evidence" value="ECO:0007669"/>
    <property type="project" value="UniProtKB-KW"/>
</dbReference>
<gene>
    <name evidence="4" type="ORF">S01H4_52411</name>
</gene>
<evidence type="ECO:0000313" key="4">
    <source>
        <dbReference type="EMBL" id="GAH12434.1"/>
    </source>
</evidence>
<keyword evidence="3" id="KW-0808">Transferase</keyword>
<proteinExistence type="inferred from homology"/>
<sequence length="108" mass="10976">MPLAGATAPVTLAAAVVQHTAECLSGLVIHQLANPGAPVIWGGSPSIFDMKNGTTPMGAPGTWLIDAAYVQIGKYLKLPTHVYMGMSDAKINDAQSGLESMGGALVAA</sequence>
<name>X1E5H5_9ZZZZ</name>
<feature type="non-terminal residue" evidence="4">
    <location>
        <position position="108"/>
    </location>
</feature>
<dbReference type="GO" id="GO:0032259">
    <property type="term" value="P:methylation"/>
    <property type="evidence" value="ECO:0007669"/>
    <property type="project" value="UniProtKB-KW"/>
</dbReference>
<organism evidence="4">
    <name type="scientific">marine sediment metagenome</name>
    <dbReference type="NCBI Taxonomy" id="412755"/>
    <lineage>
        <taxon>unclassified sequences</taxon>
        <taxon>metagenomes</taxon>
        <taxon>ecological metagenomes</taxon>
    </lineage>
</organism>
<accession>X1E5H5</accession>
<keyword evidence="2" id="KW-0489">Methyltransferase</keyword>
<dbReference type="EMBL" id="BART01029940">
    <property type="protein sequence ID" value="GAH12434.1"/>
    <property type="molecule type" value="Genomic_DNA"/>
</dbReference>
<evidence type="ECO:0000256" key="1">
    <source>
        <dbReference type="ARBA" id="ARBA00007137"/>
    </source>
</evidence>
<dbReference type="InterPro" id="IPR010426">
    <property type="entry name" value="MTTB_MeTrfase"/>
</dbReference>
<evidence type="ECO:0000256" key="2">
    <source>
        <dbReference type="ARBA" id="ARBA00022603"/>
    </source>
</evidence>
<dbReference type="GO" id="GO:0015948">
    <property type="term" value="P:methanogenesis"/>
    <property type="evidence" value="ECO:0007669"/>
    <property type="project" value="InterPro"/>
</dbReference>
<protein>
    <submittedName>
        <fullName evidence="4">Uncharacterized protein</fullName>
    </submittedName>
</protein>
<dbReference type="InterPro" id="IPR038601">
    <property type="entry name" value="MttB-like_sf"/>
</dbReference>